<dbReference type="RefSeq" id="XP_008787069.1">
    <property type="nucleotide sequence ID" value="XM_008788847.2"/>
</dbReference>
<name>A0A8B7BWY1_PHODC</name>
<dbReference type="GeneID" id="103705211"/>
<accession>A0A8B7BWY1</accession>
<sequence length="310" mass="34302">MMRSAGELLSCHLFSNPRNETNLNPNPNSRFLSPTGRIGRKKSSRPLRDFYAEWVDALRSTLLPLLRHSMSTAPLDHPVAHRGLLGGGAMVSSSDLLSTHVHALHAHFQAYFQALDLAARHDVSQLLSPDWRNPLETPFLWLGDFHPAVLTTLLRSFLHPPSDEPRRPLPFALAWTCPSRDLTARIDQIERGLRLIVPALASRLREAQASFLEAAAAEWAASRGKEEGSLPPAKAVDGATGAQLEELASVFLDANRLRRSILAEIVEVLDVYQAALYLEALAQFVVGFRDPELLHHFDQCRMPPSPPGSS</sequence>
<reference evidence="4" key="2">
    <citation type="submission" date="2025-08" db="UniProtKB">
        <authorList>
            <consortium name="RefSeq"/>
        </authorList>
    </citation>
    <scope>IDENTIFICATION</scope>
    <source>
        <tissue evidence="4">Young leaves</tissue>
    </source>
</reference>
<feature type="compositionally biased region" description="Polar residues" evidence="1">
    <location>
        <begin position="17"/>
        <end position="32"/>
    </location>
</feature>
<dbReference type="Pfam" id="PF14144">
    <property type="entry name" value="DOG1"/>
    <property type="match status" value="1"/>
</dbReference>
<reference evidence="3" key="1">
    <citation type="journal article" date="2019" name="Nat. Commun.">
        <title>Genome-wide association mapping of date palm fruit traits.</title>
        <authorList>
            <person name="Hazzouri K.M."/>
            <person name="Gros-Balthazard M."/>
            <person name="Flowers J.M."/>
            <person name="Copetti D."/>
            <person name="Lemansour A."/>
            <person name="Lebrun M."/>
            <person name="Masmoudi K."/>
            <person name="Ferrand S."/>
            <person name="Dhar M.I."/>
            <person name="Fresquez Z.A."/>
            <person name="Rosas U."/>
            <person name="Zhang J."/>
            <person name="Talag J."/>
            <person name="Lee S."/>
            <person name="Kudrna D."/>
            <person name="Powell R.F."/>
            <person name="Leitch I.J."/>
            <person name="Krueger R.R."/>
            <person name="Wing R.A."/>
            <person name="Amiri K.M.A."/>
            <person name="Purugganan M.D."/>
        </authorList>
    </citation>
    <scope>NUCLEOTIDE SEQUENCE [LARGE SCALE GENOMIC DNA]</scope>
    <source>
        <strain evidence="3">cv. Khalas</strain>
    </source>
</reference>
<proteinExistence type="predicted"/>
<dbReference type="GO" id="GO:0043565">
    <property type="term" value="F:sequence-specific DNA binding"/>
    <property type="evidence" value="ECO:0007669"/>
    <property type="project" value="InterPro"/>
</dbReference>
<dbReference type="InterPro" id="IPR051886">
    <property type="entry name" value="Seed_Dev/Stress_Resp_Reg"/>
</dbReference>
<feature type="region of interest" description="Disordered" evidence="1">
    <location>
        <begin position="17"/>
        <end position="42"/>
    </location>
</feature>
<evidence type="ECO:0000256" key="1">
    <source>
        <dbReference type="SAM" id="MobiDB-lite"/>
    </source>
</evidence>
<dbReference type="GO" id="GO:0006351">
    <property type="term" value="P:DNA-templated transcription"/>
    <property type="evidence" value="ECO:0007669"/>
    <property type="project" value="InterPro"/>
</dbReference>
<evidence type="ECO:0000313" key="3">
    <source>
        <dbReference type="Proteomes" id="UP000228380"/>
    </source>
</evidence>
<dbReference type="KEGG" id="pda:103705211"/>
<evidence type="ECO:0000313" key="4">
    <source>
        <dbReference type="RefSeq" id="XP_008787069.1"/>
    </source>
</evidence>
<organism evidence="3 4">
    <name type="scientific">Phoenix dactylifera</name>
    <name type="common">Date palm</name>
    <dbReference type="NCBI Taxonomy" id="42345"/>
    <lineage>
        <taxon>Eukaryota</taxon>
        <taxon>Viridiplantae</taxon>
        <taxon>Streptophyta</taxon>
        <taxon>Embryophyta</taxon>
        <taxon>Tracheophyta</taxon>
        <taxon>Spermatophyta</taxon>
        <taxon>Magnoliopsida</taxon>
        <taxon>Liliopsida</taxon>
        <taxon>Arecaceae</taxon>
        <taxon>Coryphoideae</taxon>
        <taxon>Phoeniceae</taxon>
        <taxon>Phoenix</taxon>
    </lineage>
</organism>
<dbReference type="PROSITE" id="PS51806">
    <property type="entry name" value="DOG1"/>
    <property type="match status" value="1"/>
</dbReference>
<feature type="domain" description="DOG1" evidence="2">
    <location>
        <begin position="44"/>
        <end position="298"/>
    </location>
</feature>
<dbReference type="InterPro" id="IPR025422">
    <property type="entry name" value="TGA_domain"/>
</dbReference>
<dbReference type="PANTHER" id="PTHR46354">
    <property type="entry name" value="DOG1 DOMAIN-CONTAINING PROTEIN"/>
    <property type="match status" value="1"/>
</dbReference>
<evidence type="ECO:0000259" key="2">
    <source>
        <dbReference type="PROSITE" id="PS51806"/>
    </source>
</evidence>
<keyword evidence="3" id="KW-1185">Reference proteome</keyword>
<dbReference type="OrthoDB" id="683795at2759"/>
<dbReference type="AlphaFoldDB" id="A0A8B7BWY1"/>
<gene>
    <name evidence="4" type="primary">LOC103705211</name>
</gene>
<dbReference type="PANTHER" id="PTHR46354:SF9">
    <property type="entry name" value="PROTEIN INAPERTURATE POLLEN1"/>
    <property type="match status" value="1"/>
</dbReference>
<protein>
    <submittedName>
        <fullName evidence="4">Protein INAPERTURATE POLLEN 1 homolog</fullName>
    </submittedName>
</protein>
<dbReference type="Proteomes" id="UP000228380">
    <property type="component" value="Chromosome 2"/>
</dbReference>